<keyword evidence="2" id="KW-1185">Reference proteome</keyword>
<gene>
    <name evidence="1" type="ORF">G4177_00685</name>
</gene>
<dbReference type="Proteomes" id="UP001516472">
    <property type="component" value="Unassembled WGS sequence"/>
</dbReference>
<proteinExistence type="predicted"/>
<accession>A0ABR9PFJ7</accession>
<comment type="caution">
    <text evidence="1">The sequence shown here is derived from an EMBL/GenBank/DDBJ whole genome shotgun (WGS) entry which is preliminary data.</text>
</comment>
<evidence type="ECO:0000313" key="2">
    <source>
        <dbReference type="Proteomes" id="UP001516472"/>
    </source>
</evidence>
<organism evidence="1 2">
    <name type="scientific">Corallococcus soli</name>
    <dbReference type="NCBI Taxonomy" id="2710757"/>
    <lineage>
        <taxon>Bacteria</taxon>
        <taxon>Pseudomonadati</taxon>
        <taxon>Myxococcota</taxon>
        <taxon>Myxococcia</taxon>
        <taxon>Myxococcales</taxon>
        <taxon>Cystobacterineae</taxon>
        <taxon>Myxococcaceae</taxon>
        <taxon>Corallococcus</taxon>
    </lineage>
</organism>
<dbReference type="EMBL" id="JAAIYO010000001">
    <property type="protein sequence ID" value="MBE4746686.1"/>
    <property type="molecule type" value="Genomic_DNA"/>
</dbReference>
<evidence type="ECO:0000313" key="1">
    <source>
        <dbReference type="EMBL" id="MBE4746686.1"/>
    </source>
</evidence>
<protein>
    <submittedName>
        <fullName evidence="1">Uncharacterized protein</fullName>
    </submittedName>
</protein>
<reference evidence="1 2" key="1">
    <citation type="submission" date="2020-02" db="EMBL/GenBank/DDBJ databases">
        <authorList>
            <person name="Babadi Z.K."/>
            <person name="Risdian C."/>
            <person name="Ebrahimipour G.H."/>
            <person name="Wink J."/>
        </authorList>
    </citation>
    <scope>NUCLEOTIDE SEQUENCE [LARGE SCALE GENOMIC DNA]</scope>
    <source>
        <strain evidence="1 2">ZKHCc1 1396</strain>
    </source>
</reference>
<name>A0ABR9PFJ7_9BACT</name>
<sequence>MSSLWFNVPFLYCRFRMVIAHSTRRQGKPDSAGMRSESRHAAQVVISGSFRLQGSHSVLGAYFHDTKAVYRVQGWIKDAVINTGPQFRQELLTTKVVSGLTTPGTVSLSIKPEFDHRATLSAFVLEEHRIRMQVHTVQRLASPNLNGSTEEDTVDVFDAQFNVCDGKVPETPGELRINEKTDGASAYVPDCQRDCEKPMVSCVLRLTPGIPAFRIVDDSVEQNPIQNCRIRVRGPDGREQELETDAHGEVFIPRTGDEVYTLLGVVQDEAPLAGALLGEWTVESMPDLP</sequence>
<dbReference type="RefSeq" id="WP_193346117.1">
    <property type="nucleotide sequence ID" value="NZ_CBCSIP010000249.1"/>
</dbReference>